<proteinExistence type="predicted"/>
<accession>A0A2Z6M6S1</accession>
<dbReference type="EMBL" id="DF973174">
    <property type="protein sequence ID" value="GAU17634.1"/>
    <property type="molecule type" value="Genomic_DNA"/>
</dbReference>
<protein>
    <submittedName>
        <fullName evidence="1">Uncharacterized protein</fullName>
    </submittedName>
</protein>
<keyword evidence="2" id="KW-1185">Reference proteome</keyword>
<organism evidence="1 2">
    <name type="scientific">Trifolium subterraneum</name>
    <name type="common">Subterranean clover</name>
    <dbReference type="NCBI Taxonomy" id="3900"/>
    <lineage>
        <taxon>Eukaryota</taxon>
        <taxon>Viridiplantae</taxon>
        <taxon>Streptophyta</taxon>
        <taxon>Embryophyta</taxon>
        <taxon>Tracheophyta</taxon>
        <taxon>Spermatophyta</taxon>
        <taxon>Magnoliopsida</taxon>
        <taxon>eudicotyledons</taxon>
        <taxon>Gunneridae</taxon>
        <taxon>Pentapetalae</taxon>
        <taxon>rosids</taxon>
        <taxon>fabids</taxon>
        <taxon>Fabales</taxon>
        <taxon>Fabaceae</taxon>
        <taxon>Papilionoideae</taxon>
        <taxon>50 kb inversion clade</taxon>
        <taxon>NPAAA clade</taxon>
        <taxon>Hologalegina</taxon>
        <taxon>IRL clade</taxon>
        <taxon>Trifolieae</taxon>
        <taxon>Trifolium</taxon>
    </lineage>
</organism>
<gene>
    <name evidence="1" type="ORF">TSUD_255090</name>
</gene>
<name>A0A2Z6M6S1_TRISU</name>
<reference evidence="2" key="1">
    <citation type="journal article" date="2017" name="Front. Plant Sci.">
        <title>Climate Clever Clovers: New Paradigm to Reduce the Environmental Footprint of Ruminants by Breeding Low Methanogenic Forages Utilizing Haplotype Variation.</title>
        <authorList>
            <person name="Kaur P."/>
            <person name="Appels R."/>
            <person name="Bayer P.E."/>
            <person name="Keeble-Gagnere G."/>
            <person name="Wang J."/>
            <person name="Hirakawa H."/>
            <person name="Shirasawa K."/>
            <person name="Vercoe P."/>
            <person name="Stefanova K."/>
            <person name="Durmic Z."/>
            <person name="Nichols P."/>
            <person name="Revell C."/>
            <person name="Isobe S.N."/>
            <person name="Edwards D."/>
            <person name="Erskine W."/>
        </authorList>
    </citation>
    <scope>NUCLEOTIDE SEQUENCE [LARGE SCALE GENOMIC DNA]</scope>
    <source>
        <strain evidence="2">cv. Daliak</strain>
    </source>
</reference>
<sequence length="61" mass="6576">MAAIAKLTLPSSSLTTFKTSFLPKSPSSLSHTIAIASPKSTTIGLKVVEMKKQRQETKRNS</sequence>
<evidence type="ECO:0000313" key="1">
    <source>
        <dbReference type="EMBL" id="GAU17634.1"/>
    </source>
</evidence>
<evidence type="ECO:0000313" key="2">
    <source>
        <dbReference type="Proteomes" id="UP000242715"/>
    </source>
</evidence>
<dbReference type="Proteomes" id="UP000242715">
    <property type="component" value="Unassembled WGS sequence"/>
</dbReference>
<dbReference type="AlphaFoldDB" id="A0A2Z6M6S1"/>